<proteinExistence type="predicted"/>
<reference evidence="1" key="1">
    <citation type="submission" date="2022-12" db="EMBL/GenBank/DDBJ databases">
        <title>Draft genome sequence of the thermophilic strain Brevibacillus thermoruber HT42, isolated from Los Humeros, Puebla, Mexico, with biotechnological potential.</title>
        <authorList>
            <person name="Lara Sanchez J."/>
            <person name="Solis Palacios R."/>
            <person name="Bustos Baena A.S."/>
            <person name="Ruz Baez A.E."/>
            <person name="Espinosa Luna G."/>
            <person name="Oliart Ros R.M."/>
        </authorList>
    </citation>
    <scope>NUCLEOTIDE SEQUENCE</scope>
    <source>
        <strain evidence="1">HT42</strain>
    </source>
</reference>
<organism evidence="1 2">
    <name type="scientific">Brevibacillus thermoruber</name>
    <dbReference type="NCBI Taxonomy" id="33942"/>
    <lineage>
        <taxon>Bacteria</taxon>
        <taxon>Bacillati</taxon>
        <taxon>Bacillota</taxon>
        <taxon>Bacilli</taxon>
        <taxon>Bacillales</taxon>
        <taxon>Paenibacillaceae</taxon>
        <taxon>Brevibacillus</taxon>
    </lineage>
</organism>
<evidence type="ECO:0000313" key="2">
    <source>
        <dbReference type="Proteomes" id="UP001151071"/>
    </source>
</evidence>
<name>A0A9X3TNJ0_9BACL</name>
<keyword evidence="2" id="KW-1185">Reference proteome</keyword>
<comment type="caution">
    <text evidence="1">The sequence shown here is derived from an EMBL/GenBank/DDBJ whole genome shotgun (WGS) entry which is preliminary data.</text>
</comment>
<sequence>MHAGKPFEIVLYGRKHCHLCEQVEQSIRLLEQEFPLRLTVVDIEADDALHERYMLVIPVVEIDGQEAFRSVTSVVTWEELRAELVRRSK</sequence>
<dbReference type="Gene3D" id="3.40.30.10">
    <property type="entry name" value="Glutaredoxin"/>
    <property type="match status" value="1"/>
</dbReference>
<evidence type="ECO:0000313" key="1">
    <source>
        <dbReference type="EMBL" id="MDA5107637.1"/>
    </source>
</evidence>
<gene>
    <name evidence="1" type="ORF">O3V59_04630</name>
</gene>
<dbReference type="InterPro" id="IPR036249">
    <property type="entry name" value="Thioredoxin-like_sf"/>
</dbReference>
<protein>
    <submittedName>
        <fullName evidence="1">Glutaredoxin family protein</fullName>
    </submittedName>
</protein>
<dbReference type="Proteomes" id="UP001151071">
    <property type="component" value="Unassembled WGS sequence"/>
</dbReference>
<dbReference type="AlphaFoldDB" id="A0A9X3TNJ0"/>
<dbReference type="Pfam" id="PF05768">
    <property type="entry name" value="Glrx-like"/>
    <property type="match status" value="1"/>
</dbReference>
<dbReference type="RefSeq" id="WP_035299338.1">
    <property type="nucleotide sequence ID" value="NZ_JAPYYP010000003.1"/>
</dbReference>
<dbReference type="InterPro" id="IPR008554">
    <property type="entry name" value="Glutaredoxin-like"/>
</dbReference>
<dbReference type="EMBL" id="JAPYYP010000003">
    <property type="protein sequence ID" value="MDA5107637.1"/>
    <property type="molecule type" value="Genomic_DNA"/>
</dbReference>
<dbReference type="SUPFAM" id="SSF52833">
    <property type="entry name" value="Thioredoxin-like"/>
    <property type="match status" value="1"/>
</dbReference>
<accession>A0A9X3TNJ0</accession>